<sequence>MEALIFNIQRFSIHDGPGIRNTVFFKGCPLSCKWCHNPESINREIDYLYNKGSCIGCRECERACQYGALTFGEEGLKWDRDKCVFCEECIISCVNSAIQFAGKYYDVEGLIGEIEKERIIFEESGGGVTLSGGEPLIQIDFIEKLVKELKARNIHVTVDTCGAVPFNHFERIADYVDLFLYDFKIFDEYTHRKYTGIGNELIIDNLLKLDRIHKNILCRIPVIKGKSDKINAVDENMTNTCEVLKNTDIRKVNLLPYHSTAVHKYYKLNMEYYEDMSRPSDEEMERFRKMFEYYGFEAKIGG</sequence>
<comment type="cofactor">
    <cofactor evidence="1">
        <name>[4Fe-4S] cluster</name>
        <dbReference type="ChEBI" id="CHEBI:49883"/>
    </cofactor>
</comment>
<dbReference type="SFLD" id="SFLDG01066">
    <property type="entry name" value="organic_radical-activating_enz"/>
    <property type="match status" value="1"/>
</dbReference>
<evidence type="ECO:0000256" key="1">
    <source>
        <dbReference type="ARBA" id="ARBA00001966"/>
    </source>
</evidence>
<protein>
    <submittedName>
        <fullName evidence="12">Pyruvate formate lyase activating enzyme</fullName>
    </submittedName>
</protein>
<organism evidence="12 13">
    <name type="scientific">Dethiosulfatibacter aminovorans DSM 17477</name>
    <dbReference type="NCBI Taxonomy" id="1121476"/>
    <lineage>
        <taxon>Bacteria</taxon>
        <taxon>Bacillati</taxon>
        <taxon>Bacillota</taxon>
        <taxon>Tissierellia</taxon>
        <taxon>Dethiosulfatibacter</taxon>
    </lineage>
</organism>
<dbReference type="SUPFAM" id="SSF102114">
    <property type="entry name" value="Radical SAM enzymes"/>
    <property type="match status" value="1"/>
</dbReference>
<dbReference type="InterPro" id="IPR034457">
    <property type="entry name" value="Organic_radical-activating"/>
</dbReference>
<dbReference type="GO" id="GO:0051539">
    <property type="term" value="F:4 iron, 4 sulfur cluster binding"/>
    <property type="evidence" value="ECO:0007669"/>
    <property type="project" value="UniProtKB-KW"/>
</dbReference>
<evidence type="ECO:0000256" key="9">
    <source>
        <dbReference type="ARBA" id="ARBA00047365"/>
    </source>
</evidence>
<dbReference type="GO" id="GO:0016829">
    <property type="term" value="F:lyase activity"/>
    <property type="evidence" value="ECO:0007669"/>
    <property type="project" value="UniProtKB-KW"/>
</dbReference>
<keyword evidence="5" id="KW-0479">Metal-binding</keyword>
<dbReference type="SFLD" id="SFLDG01118">
    <property type="entry name" value="activating_enzymes__group_2"/>
    <property type="match status" value="1"/>
</dbReference>
<feature type="domain" description="4Fe-4S ferredoxin-type" evidence="10">
    <location>
        <begin position="45"/>
        <end position="74"/>
    </location>
</feature>
<dbReference type="PANTHER" id="PTHR30352">
    <property type="entry name" value="PYRUVATE FORMATE-LYASE-ACTIVATING ENZYME"/>
    <property type="match status" value="1"/>
</dbReference>
<feature type="domain" description="Radical SAM core" evidence="11">
    <location>
        <begin position="14"/>
        <end position="297"/>
    </location>
</feature>
<dbReference type="AlphaFoldDB" id="A0A1M6GU44"/>
<dbReference type="PROSITE" id="PS51918">
    <property type="entry name" value="RADICAL_SAM"/>
    <property type="match status" value="1"/>
</dbReference>
<reference evidence="12 13" key="1">
    <citation type="submission" date="2016-11" db="EMBL/GenBank/DDBJ databases">
        <authorList>
            <person name="Jaros S."/>
            <person name="Januszkiewicz K."/>
            <person name="Wedrychowicz H."/>
        </authorList>
    </citation>
    <scope>NUCLEOTIDE SEQUENCE [LARGE SCALE GENOMIC DNA]</scope>
    <source>
        <strain evidence="12 13">DSM 17477</strain>
    </source>
</reference>
<dbReference type="InterPro" id="IPR040074">
    <property type="entry name" value="BssD/PflA/YjjW"/>
</dbReference>
<dbReference type="InterPro" id="IPR001989">
    <property type="entry name" value="Radical_activat_CS"/>
</dbReference>
<dbReference type="Proteomes" id="UP000184052">
    <property type="component" value="Unassembled WGS sequence"/>
</dbReference>
<dbReference type="EMBL" id="FQZL01000011">
    <property type="protein sequence ID" value="SHJ13467.1"/>
    <property type="molecule type" value="Genomic_DNA"/>
</dbReference>
<keyword evidence="7" id="KW-0408">Iron</keyword>
<evidence type="ECO:0000259" key="11">
    <source>
        <dbReference type="PROSITE" id="PS51918"/>
    </source>
</evidence>
<dbReference type="InterPro" id="IPR058240">
    <property type="entry name" value="rSAM_sf"/>
</dbReference>
<dbReference type="PIRSF" id="PIRSF000371">
    <property type="entry name" value="PFL_act_enz"/>
    <property type="match status" value="1"/>
</dbReference>
<dbReference type="PROSITE" id="PS01087">
    <property type="entry name" value="RADICAL_ACTIVATING"/>
    <property type="match status" value="1"/>
</dbReference>
<dbReference type="OrthoDB" id="9782387at2"/>
<comment type="catalytic activity">
    <reaction evidence="9">
        <text>glycyl-[protein] + reduced [flavodoxin] + S-adenosyl-L-methionine = glycin-2-yl radical-[protein] + semiquinone [flavodoxin] + 5'-deoxyadenosine + L-methionine + H(+)</text>
        <dbReference type="Rhea" id="RHEA:61976"/>
        <dbReference type="Rhea" id="RHEA-COMP:10622"/>
        <dbReference type="Rhea" id="RHEA-COMP:14480"/>
        <dbReference type="Rhea" id="RHEA-COMP:15993"/>
        <dbReference type="Rhea" id="RHEA-COMP:15994"/>
        <dbReference type="ChEBI" id="CHEBI:15378"/>
        <dbReference type="ChEBI" id="CHEBI:17319"/>
        <dbReference type="ChEBI" id="CHEBI:29947"/>
        <dbReference type="ChEBI" id="CHEBI:32722"/>
        <dbReference type="ChEBI" id="CHEBI:57618"/>
        <dbReference type="ChEBI" id="CHEBI:57844"/>
        <dbReference type="ChEBI" id="CHEBI:59789"/>
        <dbReference type="ChEBI" id="CHEBI:140311"/>
    </reaction>
</comment>
<gene>
    <name evidence="12" type="ORF">SAMN02745751_01839</name>
</gene>
<evidence type="ECO:0000256" key="7">
    <source>
        <dbReference type="ARBA" id="ARBA00023004"/>
    </source>
</evidence>
<dbReference type="Pfam" id="PF13353">
    <property type="entry name" value="Fer4_12"/>
    <property type="match status" value="1"/>
</dbReference>
<keyword evidence="4" id="KW-0949">S-adenosyl-L-methionine</keyword>
<dbReference type="SUPFAM" id="SSF54862">
    <property type="entry name" value="4Fe-4S ferredoxins"/>
    <property type="match status" value="1"/>
</dbReference>
<evidence type="ECO:0000256" key="3">
    <source>
        <dbReference type="ARBA" id="ARBA00022485"/>
    </source>
</evidence>
<keyword evidence="8" id="KW-0411">Iron-sulfur</keyword>
<evidence type="ECO:0000313" key="13">
    <source>
        <dbReference type="Proteomes" id="UP000184052"/>
    </source>
</evidence>
<keyword evidence="12" id="KW-0456">Lyase</keyword>
<evidence type="ECO:0000256" key="2">
    <source>
        <dbReference type="ARBA" id="ARBA00009777"/>
    </source>
</evidence>
<dbReference type="Gene3D" id="3.30.70.20">
    <property type="match status" value="1"/>
</dbReference>
<dbReference type="Pfam" id="PF04055">
    <property type="entry name" value="Radical_SAM"/>
    <property type="match status" value="1"/>
</dbReference>
<dbReference type="SFLD" id="SFLDS00029">
    <property type="entry name" value="Radical_SAM"/>
    <property type="match status" value="1"/>
</dbReference>
<accession>A0A1M6GU44</accession>
<keyword evidence="6" id="KW-0560">Oxidoreductase</keyword>
<dbReference type="STRING" id="1121476.SAMN02745751_01839"/>
<feature type="domain" description="4Fe-4S ferredoxin-type" evidence="10">
    <location>
        <begin position="76"/>
        <end position="103"/>
    </location>
</feature>
<dbReference type="NCBIfam" id="TIGR02494">
    <property type="entry name" value="PFLE_PFLC"/>
    <property type="match status" value="1"/>
</dbReference>
<proteinExistence type="inferred from homology"/>
<evidence type="ECO:0000259" key="10">
    <source>
        <dbReference type="PROSITE" id="PS51379"/>
    </source>
</evidence>
<keyword evidence="3" id="KW-0004">4Fe-4S</keyword>
<keyword evidence="12" id="KW-0670">Pyruvate</keyword>
<dbReference type="PANTHER" id="PTHR30352:SF4">
    <property type="entry name" value="PYRUVATE FORMATE-LYASE 2-ACTIVATING ENZYME"/>
    <property type="match status" value="1"/>
</dbReference>
<evidence type="ECO:0000256" key="6">
    <source>
        <dbReference type="ARBA" id="ARBA00023002"/>
    </source>
</evidence>
<dbReference type="Gene3D" id="3.80.30.10">
    <property type="entry name" value="pyruvate-formate lyase- activating enzyme"/>
    <property type="match status" value="1"/>
</dbReference>
<dbReference type="GO" id="GO:0016491">
    <property type="term" value="F:oxidoreductase activity"/>
    <property type="evidence" value="ECO:0007669"/>
    <property type="project" value="UniProtKB-KW"/>
</dbReference>
<name>A0A1M6GU44_9FIRM</name>
<dbReference type="InterPro" id="IPR012839">
    <property type="entry name" value="Organic_radical_activase"/>
</dbReference>
<keyword evidence="13" id="KW-1185">Reference proteome</keyword>
<evidence type="ECO:0000256" key="8">
    <source>
        <dbReference type="ARBA" id="ARBA00023014"/>
    </source>
</evidence>
<dbReference type="RefSeq" id="WP_073049281.1">
    <property type="nucleotide sequence ID" value="NZ_FQZL01000011.1"/>
</dbReference>
<evidence type="ECO:0000313" key="12">
    <source>
        <dbReference type="EMBL" id="SHJ13467.1"/>
    </source>
</evidence>
<comment type="similarity">
    <text evidence="2">Belongs to the organic radical-activating enzymes family.</text>
</comment>
<dbReference type="InterPro" id="IPR017896">
    <property type="entry name" value="4Fe4S_Fe-S-bd"/>
</dbReference>
<evidence type="ECO:0000256" key="5">
    <source>
        <dbReference type="ARBA" id="ARBA00022723"/>
    </source>
</evidence>
<evidence type="ECO:0000256" key="4">
    <source>
        <dbReference type="ARBA" id="ARBA00022691"/>
    </source>
</evidence>
<dbReference type="InterPro" id="IPR007197">
    <property type="entry name" value="rSAM"/>
</dbReference>
<dbReference type="PROSITE" id="PS51379">
    <property type="entry name" value="4FE4S_FER_2"/>
    <property type="match status" value="2"/>
</dbReference>
<dbReference type="GO" id="GO:0046872">
    <property type="term" value="F:metal ion binding"/>
    <property type="evidence" value="ECO:0007669"/>
    <property type="project" value="UniProtKB-KW"/>
</dbReference>